<protein>
    <submittedName>
        <fullName evidence="2">Uncharacterized protein</fullName>
    </submittedName>
</protein>
<organism evidence="2 3">
    <name type="scientific">Thalictrum thalictroides</name>
    <name type="common">Rue-anemone</name>
    <name type="synonym">Anemone thalictroides</name>
    <dbReference type="NCBI Taxonomy" id="46969"/>
    <lineage>
        <taxon>Eukaryota</taxon>
        <taxon>Viridiplantae</taxon>
        <taxon>Streptophyta</taxon>
        <taxon>Embryophyta</taxon>
        <taxon>Tracheophyta</taxon>
        <taxon>Spermatophyta</taxon>
        <taxon>Magnoliopsida</taxon>
        <taxon>Ranunculales</taxon>
        <taxon>Ranunculaceae</taxon>
        <taxon>Thalictroideae</taxon>
        <taxon>Thalictrum</taxon>
    </lineage>
</organism>
<proteinExistence type="predicted"/>
<dbReference type="Proteomes" id="UP000554482">
    <property type="component" value="Unassembled WGS sequence"/>
</dbReference>
<dbReference type="EMBL" id="JABWDY010007077">
    <property type="protein sequence ID" value="KAF5203236.1"/>
    <property type="molecule type" value="Genomic_DNA"/>
</dbReference>
<feature type="region of interest" description="Disordered" evidence="1">
    <location>
        <begin position="1"/>
        <end position="99"/>
    </location>
</feature>
<feature type="compositionally biased region" description="Basic and acidic residues" evidence="1">
    <location>
        <begin position="8"/>
        <end position="31"/>
    </location>
</feature>
<evidence type="ECO:0000313" key="3">
    <source>
        <dbReference type="Proteomes" id="UP000554482"/>
    </source>
</evidence>
<reference evidence="2 3" key="1">
    <citation type="submission" date="2020-06" db="EMBL/GenBank/DDBJ databases">
        <title>Transcriptomic and genomic resources for Thalictrum thalictroides and T. hernandezii: Facilitating candidate gene discovery in an emerging model plant lineage.</title>
        <authorList>
            <person name="Arias T."/>
            <person name="Riano-Pachon D.M."/>
            <person name="Di Stilio V.S."/>
        </authorList>
    </citation>
    <scope>NUCLEOTIDE SEQUENCE [LARGE SCALE GENOMIC DNA]</scope>
    <source>
        <strain evidence="3">cv. WT478/WT964</strain>
        <tissue evidence="2">Leaves</tissue>
    </source>
</reference>
<sequence>MKVNFECNADRGKMEMSDEDKAGVSGEDRQIDGVPTKEGTDGSYTKYLLGYGLPGEEEDEIKPTESESSSSASTNTRMMRDINKKKGLAVAPKKPPEIR</sequence>
<accession>A0A7J6X0G3</accession>
<comment type="caution">
    <text evidence="2">The sequence shown here is derived from an EMBL/GenBank/DDBJ whole genome shotgun (WGS) entry which is preliminary data.</text>
</comment>
<evidence type="ECO:0000313" key="2">
    <source>
        <dbReference type="EMBL" id="KAF5203236.1"/>
    </source>
</evidence>
<name>A0A7J6X0G3_THATH</name>
<keyword evidence="3" id="KW-1185">Reference proteome</keyword>
<gene>
    <name evidence="2" type="ORF">FRX31_007176</name>
</gene>
<evidence type="ECO:0000256" key="1">
    <source>
        <dbReference type="SAM" id="MobiDB-lite"/>
    </source>
</evidence>
<dbReference type="AlphaFoldDB" id="A0A7J6X0G3"/>